<comment type="caution">
    <text evidence="2">The sequence shown here is derived from an EMBL/GenBank/DDBJ whole genome shotgun (WGS) entry which is preliminary data.</text>
</comment>
<keyword evidence="3" id="KW-1185">Reference proteome</keyword>
<evidence type="ECO:0000313" key="3">
    <source>
        <dbReference type="Proteomes" id="UP000230066"/>
    </source>
</evidence>
<dbReference type="Proteomes" id="UP000230066">
    <property type="component" value="Unassembled WGS sequence"/>
</dbReference>
<dbReference type="InterPro" id="IPR011990">
    <property type="entry name" value="TPR-like_helical_dom_sf"/>
</dbReference>
<evidence type="ECO:0000256" key="1">
    <source>
        <dbReference type="ARBA" id="ARBA00022737"/>
    </source>
</evidence>
<reference evidence="2" key="1">
    <citation type="submission" date="2019-03" db="EMBL/GenBank/DDBJ databases">
        <title>Improved annotation for the trematode Fasciola hepatica.</title>
        <authorList>
            <person name="Choi Y.-J."/>
            <person name="Martin J."/>
            <person name="Mitreva M."/>
        </authorList>
    </citation>
    <scope>NUCLEOTIDE SEQUENCE [LARGE SCALE GENOMIC DNA]</scope>
</reference>
<organism evidence="2 3">
    <name type="scientific">Fasciola hepatica</name>
    <name type="common">Liver fluke</name>
    <dbReference type="NCBI Taxonomy" id="6192"/>
    <lineage>
        <taxon>Eukaryota</taxon>
        <taxon>Metazoa</taxon>
        <taxon>Spiralia</taxon>
        <taxon>Lophotrochozoa</taxon>
        <taxon>Platyhelminthes</taxon>
        <taxon>Trematoda</taxon>
        <taxon>Digenea</taxon>
        <taxon>Plagiorchiida</taxon>
        <taxon>Echinostomata</taxon>
        <taxon>Echinostomatoidea</taxon>
        <taxon>Fasciolidae</taxon>
        <taxon>Fasciola</taxon>
    </lineage>
</organism>
<dbReference type="PANTHER" id="PTHR47447:SF17">
    <property type="entry name" value="OS12G0638900 PROTEIN"/>
    <property type="match status" value="1"/>
</dbReference>
<protein>
    <submittedName>
        <fullName evidence="2">Uncharacterized protein</fullName>
    </submittedName>
</protein>
<dbReference type="EMBL" id="JXXN02002884">
    <property type="protein sequence ID" value="THD22262.1"/>
    <property type="molecule type" value="Genomic_DNA"/>
</dbReference>
<proteinExistence type="predicted"/>
<sequence>MLFGKLLCTQLRQSSTYFLGNHARVVLFGCAKPNCVRFSTEKTNSVNKLFVNSDVSTVSRDTKEEIETGTKDFPSESDCFGMLAETENETKSALHKSLEDRSGKSHIWGAIDSVVLDPPDESETERRSVRLRPQRPNERLTWNARQIAIQCNKGDVDAALKAFFDGALETDRVIPPRYLVHRLLDALAEVGRSADAFHVYRRMKEIGMPLTQATYSRLFKACAEDCSVWQRENKHLFPPSSPAPHLPSLQRRRNQLLQKALCPDDVYSHFGGPGLQRAQGLWKHLRSRGIPVTPITANALLLALAKGGDLTGCLQALDLLLSPARPVSKKTPAFQPDTYTMTALLSAVRPASLWRHLARVKLPTAASSSPPMTALDLSLTVWHRLLPYLTTAQLGPQCFVSFVQALRCDFDSQLSKSSTHVLLFRPGTGLQTTKISATALVDEQMSKEGSTNTVLLPDRSVQLADPSNIKNNTGDQLVTISSDAHSVPEFDRSIRVIRPDWTDLKLSIRSPINLLLPMEDRGLLIIPPVSGWYLWHRLVLIGGLHGFLECVERSYRSEVTTQLLTSLISLLPKLGVSADNSGMDNWECELIQQAKIRNINLDMGFFNALINRRIQMGSSGSALLSEAVRLGLIPDQITWGLLAKGCTTVDSVRNLLQSFAVASKADSIHSIRPSRTFFASLFAGSGFNWPLKSYLLRMMMNSGAAGNDAHSHENVFDGIQPDRRLIAQLEIDVALFRDLLRKGVVPTDGSAVAPGPATQGVAIPAYAAATFRRFVPVYQKLLSMRLPD</sequence>
<gene>
    <name evidence="2" type="ORF">D915_007143</name>
</gene>
<name>A0A4E0RWI5_FASHE</name>
<evidence type="ECO:0000313" key="2">
    <source>
        <dbReference type="EMBL" id="THD22262.1"/>
    </source>
</evidence>
<dbReference type="AlphaFoldDB" id="A0A4E0RWI5"/>
<accession>A0A4E0RWI5</accession>
<dbReference type="PANTHER" id="PTHR47447">
    <property type="entry name" value="OS03G0856100 PROTEIN"/>
    <property type="match status" value="1"/>
</dbReference>
<keyword evidence="1" id="KW-0677">Repeat</keyword>
<dbReference type="Gene3D" id="1.25.40.10">
    <property type="entry name" value="Tetratricopeptide repeat domain"/>
    <property type="match status" value="2"/>
</dbReference>